<feature type="compositionally biased region" description="Gly residues" evidence="1">
    <location>
        <begin position="27"/>
        <end position="57"/>
    </location>
</feature>
<organism evidence="3 4">
    <name type="scientific">Yoonia maricola</name>
    <dbReference type="NCBI Taxonomy" id="420999"/>
    <lineage>
        <taxon>Bacteria</taxon>
        <taxon>Pseudomonadati</taxon>
        <taxon>Pseudomonadota</taxon>
        <taxon>Alphaproteobacteria</taxon>
        <taxon>Rhodobacterales</taxon>
        <taxon>Paracoccaceae</taxon>
        <taxon>Yoonia</taxon>
    </lineage>
</organism>
<dbReference type="Proteomes" id="UP000228531">
    <property type="component" value="Unassembled WGS sequence"/>
</dbReference>
<gene>
    <name evidence="3" type="ORF">BC777_3672</name>
</gene>
<feature type="signal peptide" evidence="2">
    <location>
        <begin position="1"/>
        <end position="23"/>
    </location>
</feature>
<sequence length="249" mass="24946">MKYPFIIRSLTTYALVLALSACGGGGGSGGDDTGGGGGGDGDTGGGGDDGGDGGGGTPTSPFTAPTEAQALYFVTQMPDEFAAVKNAYNVGGLTPFADLPAPSTLNYSGFMELAFTSTPNANITSQASLSVDMQTGATTGSASEFMGWVANPETGLEDLALYEGDVVMSGGNIFAGTSGQTQYNMQINGALNNGEQAFTVNGQLNGFIYGPTADGVFVSGSDFGTNSDLDFTADGQGVFGTAALWGLKD</sequence>
<name>A0A2M8W108_9RHOB</name>
<evidence type="ECO:0000313" key="4">
    <source>
        <dbReference type="Proteomes" id="UP000228531"/>
    </source>
</evidence>
<feature type="region of interest" description="Disordered" evidence="1">
    <location>
        <begin position="27"/>
        <end position="62"/>
    </location>
</feature>
<evidence type="ECO:0000256" key="1">
    <source>
        <dbReference type="SAM" id="MobiDB-lite"/>
    </source>
</evidence>
<dbReference type="EMBL" id="PGTY01000004">
    <property type="protein sequence ID" value="PJI84611.1"/>
    <property type="molecule type" value="Genomic_DNA"/>
</dbReference>
<evidence type="ECO:0008006" key="5">
    <source>
        <dbReference type="Google" id="ProtNLM"/>
    </source>
</evidence>
<evidence type="ECO:0000256" key="2">
    <source>
        <dbReference type="SAM" id="SignalP"/>
    </source>
</evidence>
<feature type="chain" id="PRO_5014637499" description="Transferrin-binding protein B C-lobe/N-lobe beta barrel domain-containing protein" evidence="2">
    <location>
        <begin position="24"/>
        <end position="249"/>
    </location>
</feature>
<reference evidence="3 4" key="1">
    <citation type="submission" date="2017-11" db="EMBL/GenBank/DDBJ databases">
        <title>Genomic Encyclopedia of Archaeal and Bacterial Type Strains, Phase II (KMG-II): From Individual Species to Whole Genera.</title>
        <authorList>
            <person name="Goeker M."/>
        </authorList>
    </citation>
    <scope>NUCLEOTIDE SEQUENCE [LARGE SCALE GENOMIC DNA]</scope>
    <source>
        <strain evidence="3 4">DSM 29128</strain>
    </source>
</reference>
<accession>A0A2M8W108</accession>
<dbReference type="PROSITE" id="PS51257">
    <property type="entry name" value="PROKAR_LIPOPROTEIN"/>
    <property type="match status" value="1"/>
</dbReference>
<comment type="caution">
    <text evidence="3">The sequence shown here is derived from an EMBL/GenBank/DDBJ whole genome shotgun (WGS) entry which is preliminary data.</text>
</comment>
<protein>
    <recommendedName>
        <fullName evidence="5">Transferrin-binding protein B C-lobe/N-lobe beta barrel domain-containing protein</fullName>
    </recommendedName>
</protein>
<proteinExistence type="predicted"/>
<evidence type="ECO:0000313" key="3">
    <source>
        <dbReference type="EMBL" id="PJI84611.1"/>
    </source>
</evidence>
<dbReference type="AlphaFoldDB" id="A0A2M8W108"/>
<dbReference type="RefSeq" id="WP_211095399.1">
    <property type="nucleotide sequence ID" value="NZ_PGTY01000004.1"/>
</dbReference>
<keyword evidence="4" id="KW-1185">Reference proteome</keyword>
<keyword evidence="2" id="KW-0732">Signal</keyword>